<sequence>MAIQDPAGGRVRLAQLEASDREPLRRLFYRLSPETLYRRLMSPIARPEQVRPDRLLNVDHRNREAIVAVDDGEIVGVARYFRQPGSNEAELAVVVADAWQRQGLATRMLAALAEQASAARIERFTLIMQADNRPILQLVRRVDPSARLALSYGVYETTVPVAAFKTVPTEPSAGAAADREEALSHCHKPADLARAVSLCAAGLIAIFS</sequence>
<dbReference type="Pfam" id="PF00583">
    <property type="entry name" value="Acetyltransf_1"/>
    <property type="match status" value="1"/>
</dbReference>
<dbReference type="AlphaFoldDB" id="A0A934K232"/>
<keyword evidence="1" id="KW-0808">Transferase</keyword>
<dbReference type="InterPro" id="IPR000182">
    <property type="entry name" value="GNAT_dom"/>
</dbReference>
<protein>
    <submittedName>
        <fullName evidence="4">GNAT family N-acetyltransferase</fullName>
    </submittedName>
</protein>
<feature type="domain" description="N-acetyltransferase" evidence="3">
    <location>
        <begin position="11"/>
        <end position="168"/>
    </location>
</feature>
<dbReference type="PANTHER" id="PTHR43877">
    <property type="entry name" value="AMINOALKYLPHOSPHONATE N-ACETYLTRANSFERASE-RELATED-RELATED"/>
    <property type="match status" value="1"/>
</dbReference>
<dbReference type="PANTHER" id="PTHR43877:SF1">
    <property type="entry name" value="ACETYLTRANSFERASE"/>
    <property type="match status" value="1"/>
</dbReference>
<reference evidence="4" key="1">
    <citation type="submission" date="2020-10" db="EMBL/GenBank/DDBJ databases">
        <title>Ca. Dormibacterota MAGs.</title>
        <authorList>
            <person name="Montgomery K."/>
        </authorList>
    </citation>
    <scope>NUCLEOTIDE SEQUENCE [LARGE SCALE GENOMIC DNA]</scope>
    <source>
        <strain evidence="4">SC8812_S17_10</strain>
    </source>
</reference>
<comment type="caution">
    <text evidence="4">The sequence shown here is derived from an EMBL/GenBank/DDBJ whole genome shotgun (WGS) entry which is preliminary data.</text>
</comment>
<keyword evidence="5" id="KW-1185">Reference proteome</keyword>
<evidence type="ECO:0000259" key="3">
    <source>
        <dbReference type="PROSITE" id="PS51186"/>
    </source>
</evidence>
<evidence type="ECO:0000313" key="5">
    <source>
        <dbReference type="Proteomes" id="UP000612893"/>
    </source>
</evidence>
<evidence type="ECO:0000256" key="1">
    <source>
        <dbReference type="ARBA" id="ARBA00022679"/>
    </source>
</evidence>
<dbReference type="SUPFAM" id="SSF55729">
    <property type="entry name" value="Acyl-CoA N-acyltransferases (Nat)"/>
    <property type="match status" value="1"/>
</dbReference>
<dbReference type="EMBL" id="JAEKNR010000139">
    <property type="protein sequence ID" value="MBJ7599082.1"/>
    <property type="molecule type" value="Genomic_DNA"/>
</dbReference>
<dbReference type="GO" id="GO:0016747">
    <property type="term" value="F:acyltransferase activity, transferring groups other than amino-acyl groups"/>
    <property type="evidence" value="ECO:0007669"/>
    <property type="project" value="InterPro"/>
</dbReference>
<dbReference type="Proteomes" id="UP000612893">
    <property type="component" value="Unassembled WGS sequence"/>
</dbReference>
<dbReference type="PROSITE" id="PS51186">
    <property type="entry name" value="GNAT"/>
    <property type="match status" value="1"/>
</dbReference>
<dbReference type="InterPro" id="IPR016181">
    <property type="entry name" value="Acyl_CoA_acyltransferase"/>
</dbReference>
<organism evidence="4 5">
    <name type="scientific">Candidatus Nephthysia bennettiae</name>
    <dbReference type="NCBI Taxonomy" id="3127016"/>
    <lineage>
        <taxon>Bacteria</taxon>
        <taxon>Bacillati</taxon>
        <taxon>Candidatus Dormiibacterota</taxon>
        <taxon>Candidatus Dormibacteria</taxon>
        <taxon>Candidatus Dormibacterales</taxon>
        <taxon>Candidatus Dormibacteraceae</taxon>
        <taxon>Candidatus Nephthysia</taxon>
    </lineage>
</organism>
<evidence type="ECO:0000256" key="2">
    <source>
        <dbReference type="ARBA" id="ARBA00023315"/>
    </source>
</evidence>
<dbReference type="InterPro" id="IPR050832">
    <property type="entry name" value="Bact_Acetyltransf"/>
</dbReference>
<name>A0A934K232_9BACT</name>
<proteinExistence type="predicted"/>
<dbReference type="Gene3D" id="3.40.630.30">
    <property type="match status" value="1"/>
</dbReference>
<evidence type="ECO:0000313" key="4">
    <source>
        <dbReference type="EMBL" id="MBJ7599082.1"/>
    </source>
</evidence>
<accession>A0A934K232</accession>
<gene>
    <name evidence="4" type="ORF">JF922_13500</name>
</gene>
<dbReference type="CDD" id="cd04301">
    <property type="entry name" value="NAT_SF"/>
    <property type="match status" value="1"/>
</dbReference>
<keyword evidence="2" id="KW-0012">Acyltransferase</keyword>